<dbReference type="InterPro" id="IPR029068">
    <property type="entry name" value="Glyas_Bleomycin-R_OHBP_Dase"/>
</dbReference>
<dbReference type="SUPFAM" id="SSF54593">
    <property type="entry name" value="Glyoxalase/Bleomycin resistance protein/Dihydroxybiphenyl dioxygenase"/>
    <property type="match status" value="1"/>
</dbReference>
<dbReference type="Proteomes" id="UP000033448">
    <property type="component" value="Unassembled WGS sequence"/>
</dbReference>
<sequence>MTSLTPSPKQLRLIIETDDFDSALRFYRDVLGMPEQLAFATEGDDRVAILHAGIATIELATPTHAENIDDVEGAPHSPGTLRIALEVDDTEEAVAVARQAGADVIAPPVKTPFQSLNARVQGPAGWQVTFFQELETLEERASRDGFTTDDARTR</sequence>
<dbReference type="EMBL" id="JYIT01000086">
    <property type="protein sequence ID" value="KJL17541.1"/>
    <property type="molecule type" value="Genomic_DNA"/>
</dbReference>
<dbReference type="AlphaFoldDB" id="A0A0F0KE37"/>
<dbReference type="Pfam" id="PF00903">
    <property type="entry name" value="Glyoxalase"/>
    <property type="match status" value="1"/>
</dbReference>
<dbReference type="PROSITE" id="PS51819">
    <property type="entry name" value="VOC"/>
    <property type="match status" value="1"/>
</dbReference>
<dbReference type="Gene3D" id="3.10.180.10">
    <property type="entry name" value="2,3-Dihydroxybiphenyl 1,2-Dioxygenase, domain 1"/>
    <property type="match status" value="1"/>
</dbReference>
<gene>
    <name evidence="2" type="ORF">RL72_03790</name>
</gene>
<evidence type="ECO:0000313" key="2">
    <source>
        <dbReference type="EMBL" id="KJL17541.1"/>
    </source>
</evidence>
<accession>A0A0F0KE37</accession>
<keyword evidence="3" id="KW-1185">Reference proteome</keyword>
<organism evidence="2 3">
    <name type="scientific">Microbacterium azadirachtae</name>
    <dbReference type="NCBI Taxonomy" id="582680"/>
    <lineage>
        <taxon>Bacteria</taxon>
        <taxon>Bacillati</taxon>
        <taxon>Actinomycetota</taxon>
        <taxon>Actinomycetes</taxon>
        <taxon>Micrococcales</taxon>
        <taxon>Microbacteriaceae</taxon>
        <taxon>Microbacterium</taxon>
    </lineage>
</organism>
<comment type="caution">
    <text evidence="2">The sequence shown here is derived from an EMBL/GenBank/DDBJ whole genome shotgun (WGS) entry which is preliminary data.</text>
</comment>
<evidence type="ECO:0000259" key="1">
    <source>
        <dbReference type="PROSITE" id="PS51819"/>
    </source>
</evidence>
<feature type="domain" description="VOC" evidence="1">
    <location>
        <begin position="7"/>
        <end position="133"/>
    </location>
</feature>
<dbReference type="InterPro" id="IPR037523">
    <property type="entry name" value="VOC_core"/>
</dbReference>
<name>A0A0F0KE37_9MICO</name>
<dbReference type="PATRIC" id="fig|582680.7.peg.3846"/>
<reference evidence="2 3" key="1">
    <citation type="submission" date="2015-02" db="EMBL/GenBank/DDBJ databases">
        <title>Draft genome sequences of ten Microbacterium spp. with emphasis on heavy metal contaminated environments.</title>
        <authorList>
            <person name="Corretto E."/>
        </authorList>
    </citation>
    <scope>NUCLEOTIDE SEQUENCE [LARGE SCALE GENOMIC DNA]</scope>
    <source>
        <strain evidence="2 3">DSM 23848</strain>
    </source>
</reference>
<proteinExistence type="predicted"/>
<protein>
    <submittedName>
        <fullName evidence="2">Glyoxalase-like domain protein</fullName>
    </submittedName>
</protein>
<dbReference type="RefSeq" id="WP_045252405.1">
    <property type="nucleotide sequence ID" value="NZ_CP099706.1"/>
</dbReference>
<evidence type="ECO:0000313" key="3">
    <source>
        <dbReference type="Proteomes" id="UP000033448"/>
    </source>
</evidence>
<dbReference type="InterPro" id="IPR004360">
    <property type="entry name" value="Glyas_Fos-R_dOase_dom"/>
</dbReference>